<dbReference type="EMBL" id="SIDB01000008">
    <property type="protein sequence ID" value="KAI3429864.1"/>
    <property type="molecule type" value="Genomic_DNA"/>
</dbReference>
<keyword evidence="3" id="KW-1185">Reference proteome</keyword>
<feature type="compositionally biased region" description="Low complexity" evidence="1">
    <location>
        <begin position="228"/>
        <end position="237"/>
    </location>
</feature>
<name>A0A9D4YWK3_CHLVU</name>
<feature type="compositionally biased region" description="Low complexity" evidence="1">
    <location>
        <begin position="257"/>
        <end position="301"/>
    </location>
</feature>
<comment type="caution">
    <text evidence="2">The sequence shown here is derived from an EMBL/GenBank/DDBJ whole genome shotgun (WGS) entry which is preliminary data.</text>
</comment>
<dbReference type="AlphaFoldDB" id="A0A9D4YWK3"/>
<accession>A0A9D4YWK3</accession>
<proteinExistence type="predicted"/>
<evidence type="ECO:0000313" key="3">
    <source>
        <dbReference type="Proteomes" id="UP001055712"/>
    </source>
</evidence>
<dbReference type="Proteomes" id="UP001055712">
    <property type="component" value="Unassembled WGS sequence"/>
</dbReference>
<reference evidence="2" key="1">
    <citation type="journal article" date="2019" name="Plant J.">
        <title>Chlorella vulgaris genome assembly and annotation reveals the molecular basis for metabolic acclimation to high light conditions.</title>
        <authorList>
            <person name="Cecchin M."/>
            <person name="Marcolungo L."/>
            <person name="Rossato M."/>
            <person name="Girolomoni L."/>
            <person name="Cosentino E."/>
            <person name="Cuine S."/>
            <person name="Li-Beisson Y."/>
            <person name="Delledonne M."/>
            <person name="Ballottari M."/>
        </authorList>
    </citation>
    <scope>NUCLEOTIDE SEQUENCE</scope>
    <source>
        <strain evidence="2">211/11P</strain>
    </source>
</reference>
<sequence length="519" mass="56353">MAASLRKLPLDGLDVPGTGERQLAGDHPAELCRTTVQLCYATRHQVLKLTDLELLLLRSQQRLAGSAGHASQAHSILQGCFVRFVSKGRYRIARVVECVEDPQNELALQLQGFDRLVPASCLSNTNSLAAEGDWEAQGSRELAELNRSCSSQPPSRQEIAAACCRLSTAWLWAARPEAFKAALQSDPEGVAAALQDPAAVAALLPCVQLLNKAGHAASPARPAAASTAAAGAAGMVPPEVPPAKRKQSETSPSPADAASKQKPRQQPQPSSAQLQPQLQPAAQANQRQQSPAQFQQHQQPAMQIELQQQPPAAQFQQQQQEQQLQLQQQEQQFHRELFPMRTQLNPPALVQYQHQQQQSPTQYDWRQQFLGQFQQPQQRFLEQYQPQRTVQLVPPQAPSPVAQPPQRAASGVPAEVMPQGGAIEALILQGVDEGCKHAAAVGRRLGGSGPPPCTLSQLGQELRALNSNWRALCQGYTLKQLLVELSGRGKVVLEDQPGSAEVTCRLTPGREGLARRPHA</sequence>
<organism evidence="2 3">
    <name type="scientific">Chlorella vulgaris</name>
    <name type="common">Green alga</name>
    <dbReference type="NCBI Taxonomy" id="3077"/>
    <lineage>
        <taxon>Eukaryota</taxon>
        <taxon>Viridiplantae</taxon>
        <taxon>Chlorophyta</taxon>
        <taxon>core chlorophytes</taxon>
        <taxon>Trebouxiophyceae</taxon>
        <taxon>Chlorellales</taxon>
        <taxon>Chlorellaceae</taxon>
        <taxon>Chlorella clade</taxon>
        <taxon>Chlorella</taxon>
    </lineage>
</organism>
<gene>
    <name evidence="2" type="ORF">D9Q98_010175</name>
</gene>
<reference evidence="2" key="2">
    <citation type="submission" date="2020-11" db="EMBL/GenBank/DDBJ databases">
        <authorList>
            <person name="Cecchin M."/>
            <person name="Marcolungo L."/>
            <person name="Rossato M."/>
            <person name="Girolomoni L."/>
            <person name="Cosentino E."/>
            <person name="Cuine S."/>
            <person name="Li-Beisson Y."/>
            <person name="Delledonne M."/>
            <person name="Ballottari M."/>
        </authorList>
    </citation>
    <scope>NUCLEOTIDE SEQUENCE</scope>
    <source>
        <strain evidence="2">211/11P</strain>
        <tissue evidence="2">Whole cell</tissue>
    </source>
</reference>
<evidence type="ECO:0000256" key="1">
    <source>
        <dbReference type="SAM" id="MobiDB-lite"/>
    </source>
</evidence>
<evidence type="ECO:0000313" key="2">
    <source>
        <dbReference type="EMBL" id="KAI3429864.1"/>
    </source>
</evidence>
<feature type="region of interest" description="Disordered" evidence="1">
    <location>
        <begin position="228"/>
        <end position="301"/>
    </location>
</feature>
<protein>
    <submittedName>
        <fullName evidence="2">Uncharacterized protein</fullName>
    </submittedName>
</protein>